<comment type="caution">
    <text evidence="2">The sequence shown here is derived from an EMBL/GenBank/DDBJ whole genome shotgun (WGS) entry which is preliminary data.</text>
</comment>
<gene>
    <name evidence="2" type="ORF">G3567_11060</name>
</gene>
<accession>A0A6B3R2V4</accession>
<name>A0A6B3R2V4_9FLAO</name>
<feature type="chain" id="PRO_5025470688" description="Thrombospondin type 3 repeat-containing protein" evidence="1">
    <location>
        <begin position="21"/>
        <end position="118"/>
    </location>
</feature>
<keyword evidence="3" id="KW-1185">Reference proteome</keyword>
<reference evidence="2 3" key="1">
    <citation type="submission" date="2020-02" db="EMBL/GenBank/DDBJ databases">
        <title>Flavobacteriaceae Psychroflexus bacterium YR1-1, complete genome.</title>
        <authorList>
            <person name="Li Y."/>
            <person name="Wu S."/>
        </authorList>
    </citation>
    <scope>NUCLEOTIDE SEQUENCE [LARGE SCALE GENOMIC DNA]</scope>
    <source>
        <strain evidence="2 3">YR1-1</strain>
    </source>
</reference>
<keyword evidence="1" id="KW-0732">Signal</keyword>
<evidence type="ECO:0000256" key="1">
    <source>
        <dbReference type="SAM" id="SignalP"/>
    </source>
</evidence>
<dbReference type="NCBIfam" id="NF033662">
    <property type="entry name" value="acid_disulf_rpt"/>
    <property type="match status" value="1"/>
</dbReference>
<dbReference type="AlphaFoldDB" id="A0A6B3R2V4"/>
<dbReference type="Proteomes" id="UP000478505">
    <property type="component" value="Unassembled WGS sequence"/>
</dbReference>
<evidence type="ECO:0008006" key="4">
    <source>
        <dbReference type="Google" id="ProtNLM"/>
    </source>
</evidence>
<evidence type="ECO:0000313" key="2">
    <source>
        <dbReference type="EMBL" id="NEV94682.1"/>
    </source>
</evidence>
<protein>
    <recommendedName>
        <fullName evidence="4">Thrombospondin type 3 repeat-containing protein</fullName>
    </recommendedName>
</protein>
<organism evidence="2 3">
    <name type="scientific">Psychroflexus aurantiacus</name>
    <dbReference type="NCBI Taxonomy" id="2709310"/>
    <lineage>
        <taxon>Bacteria</taxon>
        <taxon>Pseudomonadati</taxon>
        <taxon>Bacteroidota</taxon>
        <taxon>Flavobacteriia</taxon>
        <taxon>Flavobacteriales</taxon>
        <taxon>Flavobacteriaceae</taxon>
        <taxon>Psychroflexus</taxon>
    </lineage>
</organism>
<dbReference type="RefSeq" id="WP_164005394.1">
    <property type="nucleotide sequence ID" value="NZ_JAAIKD010000006.1"/>
</dbReference>
<sequence length="118" mass="12513">MNRYLLFLITASLLCLGACSESGNSSTEVEICDDGIDNDGDGLTDCEDGNCALKAACVESNCADGIDNDGDGFADCDDLDCEEVQECLFERCIDGVDNDNDGLIDCDDPDCNSNLNCN</sequence>
<proteinExistence type="predicted"/>
<evidence type="ECO:0000313" key="3">
    <source>
        <dbReference type="Proteomes" id="UP000478505"/>
    </source>
</evidence>
<dbReference type="EMBL" id="JAAIKD010000006">
    <property type="protein sequence ID" value="NEV94682.1"/>
    <property type="molecule type" value="Genomic_DNA"/>
</dbReference>
<feature type="signal peptide" evidence="1">
    <location>
        <begin position="1"/>
        <end position="20"/>
    </location>
</feature>